<dbReference type="EMBL" id="GGEC01060897">
    <property type="protein sequence ID" value="MBX41381.1"/>
    <property type="molecule type" value="Transcribed_RNA"/>
</dbReference>
<evidence type="ECO:0000313" key="1">
    <source>
        <dbReference type="EMBL" id="MBX41381.1"/>
    </source>
</evidence>
<dbReference type="AlphaFoldDB" id="A0A2P2NFX7"/>
<sequence length="17" mass="2066">MGKLEYNRRTWPMGLTI</sequence>
<proteinExistence type="predicted"/>
<reference evidence="1" key="1">
    <citation type="submission" date="2018-02" db="EMBL/GenBank/DDBJ databases">
        <title>Rhizophora mucronata_Transcriptome.</title>
        <authorList>
            <person name="Meera S.P."/>
            <person name="Sreeshan A."/>
            <person name="Augustine A."/>
        </authorList>
    </citation>
    <scope>NUCLEOTIDE SEQUENCE</scope>
    <source>
        <tissue evidence="1">Leaf</tissue>
    </source>
</reference>
<organism evidence="1">
    <name type="scientific">Rhizophora mucronata</name>
    <name type="common">Asiatic mangrove</name>
    <dbReference type="NCBI Taxonomy" id="61149"/>
    <lineage>
        <taxon>Eukaryota</taxon>
        <taxon>Viridiplantae</taxon>
        <taxon>Streptophyta</taxon>
        <taxon>Embryophyta</taxon>
        <taxon>Tracheophyta</taxon>
        <taxon>Spermatophyta</taxon>
        <taxon>Magnoliopsida</taxon>
        <taxon>eudicotyledons</taxon>
        <taxon>Gunneridae</taxon>
        <taxon>Pentapetalae</taxon>
        <taxon>rosids</taxon>
        <taxon>fabids</taxon>
        <taxon>Malpighiales</taxon>
        <taxon>Rhizophoraceae</taxon>
        <taxon>Rhizophora</taxon>
    </lineage>
</organism>
<protein>
    <submittedName>
        <fullName evidence="1">Uncharacterized protein</fullName>
    </submittedName>
</protein>
<accession>A0A2P2NFX7</accession>
<name>A0A2P2NFX7_RHIMU</name>